<sequence length="278" mass="29273">MSQTSQQSDEATGSGSSRGGSGSISFRKKFARMMSSDGKTKGDREREQQQLTSAKKDVESKVESSEPERGDSATSAEQKQGKKTYASITAAEDTDNVVIEPPPPKKDSKKLKSDAEKEAQEFAKAADDQAKAVTTTKSLRERAREAREQAKSLGEKASQILSKHKRQASSGQLDEDAPLNKLAKNETGDVGSGSSRNLGTESSAAVMTPTWMPSPNTCEAAEKKKNAAGGGGVLGLLLMAIAGAGIAIGGAIVLALDAKNEDNKKKGEKPKKRGVFGK</sequence>
<evidence type="ECO:0000256" key="2">
    <source>
        <dbReference type="SAM" id="Phobius"/>
    </source>
</evidence>
<feature type="compositionally biased region" description="Polar residues" evidence="1">
    <location>
        <begin position="1"/>
        <end position="11"/>
    </location>
</feature>
<feature type="compositionally biased region" description="Basic residues" evidence="1">
    <location>
        <begin position="266"/>
        <end position="278"/>
    </location>
</feature>
<keyword evidence="2" id="KW-0472">Membrane</keyword>
<reference evidence="3" key="1">
    <citation type="submission" date="2020-10" db="EMBL/GenBank/DDBJ databases">
        <title>Unveiling of a novel bifunctional photoreceptor, Dualchrome1, isolated from a cosmopolitan green alga.</title>
        <authorList>
            <person name="Suzuki S."/>
            <person name="Kawachi M."/>
        </authorList>
    </citation>
    <scope>NUCLEOTIDE SEQUENCE</scope>
    <source>
        <strain evidence="3">NIES 2893</strain>
    </source>
</reference>
<evidence type="ECO:0000313" key="4">
    <source>
        <dbReference type="Proteomes" id="UP000660262"/>
    </source>
</evidence>
<feature type="compositionally biased region" description="Polar residues" evidence="1">
    <location>
        <begin position="192"/>
        <end position="217"/>
    </location>
</feature>
<evidence type="ECO:0000313" key="3">
    <source>
        <dbReference type="EMBL" id="GHP02139.1"/>
    </source>
</evidence>
<gene>
    <name evidence="3" type="ORF">PPROV_000089500</name>
</gene>
<proteinExistence type="predicted"/>
<evidence type="ECO:0000256" key="1">
    <source>
        <dbReference type="SAM" id="MobiDB-lite"/>
    </source>
</evidence>
<comment type="caution">
    <text evidence="3">The sequence shown here is derived from an EMBL/GenBank/DDBJ whole genome shotgun (WGS) entry which is preliminary data.</text>
</comment>
<protein>
    <submittedName>
        <fullName evidence="3">Uncharacterized protein</fullName>
    </submittedName>
</protein>
<feature type="compositionally biased region" description="Basic and acidic residues" evidence="1">
    <location>
        <begin position="138"/>
        <end position="154"/>
    </location>
</feature>
<organism evidence="3 4">
    <name type="scientific">Pycnococcus provasolii</name>
    <dbReference type="NCBI Taxonomy" id="41880"/>
    <lineage>
        <taxon>Eukaryota</taxon>
        <taxon>Viridiplantae</taxon>
        <taxon>Chlorophyta</taxon>
        <taxon>Pseudoscourfieldiophyceae</taxon>
        <taxon>Pseudoscourfieldiales</taxon>
        <taxon>Pycnococcaceae</taxon>
        <taxon>Pycnococcus</taxon>
    </lineage>
</organism>
<dbReference type="Proteomes" id="UP000660262">
    <property type="component" value="Unassembled WGS sequence"/>
</dbReference>
<name>A0A830H9L0_9CHLO</name>
<keyword evidence="4" id="KW-1185">Reference proteome</keyword>
<dbReference type="AlphaFoldDB" id="A0A830H9L0"/>
<accession>A0A830H9L0</accession>
<feature type="transmembrane region" description="Helical" evidence="2">
    <location>
        <begin position="233"/>
        <end position="256"/>
    </location>
</feature>
<feature type="region of interest" description="Disordered" evidence="1">
    <location>
        <begin position="1"/>
        <end position="217"/>
    </location>
</feature>
<feature type="region of interest" description="Disordered" evidence="1">
    <location>
        <begin position="259"/>
        <end position="278"/>
    </location>
</feature>
<feature type="compositionally biased region" description="Basic and acidic residues" evidence="1">
    <location>
        <begin position="103"/>
        <end position="130"/>
    </location>
</feature>
<feature type="compositionally biased region" description="Basic and acidic residues" evidence="1">
    <location>
        <begin position="38"/>
        <end position="71"/>
    </location>
</feature>
<keyword evidence="2" id="KW-0812">Transmembrane</keyword>
<dbReference type="EMBL" id="BNJQ01000002">
    <property type="protein sequence ID" value="GHP02139.1"/>
    <property type="molecule type" value="Genomic_DNA"/>
</dbReference>
<keyword evidence="2" id="KW-1133">Transmembrane helix</keyword>